<dbReference type="InterPro" id="IPR045998">
    <property type="entry name" value="DUF5954"/>
</dbReference>
<protein>
    <submittedName>
        <fullName evidence="2">PE-PGRS family protein</fullName>
    </submittedName>
</protein>
<reference evidence="2 3" key="1">
    <citation type="submission" date="2009-02" db="EMBL/GenBank/DDBJ databases">
        <title>Annotation of Streptomyces hygroscopicus strain ATCC 53653.</title>
        <authorList>
            <consortium name="The Broad Institute Genome Sequencing Platform"/>
            <consortium name="Broad Institute Microbial Sequencing Center"/>
            <person name="Fischbach M."/>
            <person name="Godfrey P."/>
            <person name="Ward D."/>
            <person name="Young S."/>
            <person name="Zeng Q."/>
            <person name="Koehrsen M."/>
            <person name="Alvarado L."/>
            <person name="Berlin A.M."/>
            <person name="Bochicchio J."/>
            <person name="Borenstein D."/>
            <person name="Chapman S.B."/>
            <person name="Chen Z."/>
            <person name="Engels R."/>
            <person name="Freedman E."/>
            <person name="Gellesch M."/>
            <person name="Goldberg J."/>
            <person name="Griggs A."/>
            <person name="Gujja S."/>
            <person name="Heilman E.R."/>
            <person name="Heiman D.I."/>
            <person name="Hepburn T.A."/>
            <person name="Howarth C."/>
            <person name="Jen D."/>
            <person name="Larson L."/>
            <person name="Lewis B."/>
            <person name="Mehta T."/>
            <person name="Park D."/>
            <person name="Pearson M."/>
            <person name="Richards J."/>
            <person name="Roberts A."/>
            <person name="Saif S."/>
            <person name="Shea T.D."/>
            <person name="Shenoy N."/>
            <person name="Sisk P."/>
            <person name="Stolte C."/>
            <person name="Sykes S.N."/>
            <person name="Thomson T."/>
            <person name="Walk T."/>
            <person name="White J."/>
            <person name="Yandava C."/>
            <person name="Straight P."/>
            <person name="Clardy J."/>
            <person name="Hung D."/>
            <person name="Kolter R."/>
            <person name="Mekalanos J."/>
            <person name="Walker S."/>
            <person name="Walsh C.T."/>
            <person name="Wieland-Brown L.C."/>
            <person name="Haas B."/>
            <person name="Nusbaum C."/>
            <person name="Birren B."/>
        </authorList>
    </citation>
    <scope>NUCLEOTIDE SEQUENCE [LARGE SCALE GENOMIC DNA]</scope>
    <source>
        <strain evidence="2 3">ATCC 53653</strain>
    </source>
</reference>
<dbReference type="Pfam" id="PF19379">
    <property type="entry name" value="DUF5954"/>
    <property type="match status" value="1"/>
</dbReference>
<feature type="region of interest" description="Disordered" evidence="1">
    <location>
        <begin position="133"/>
        <end position="165"/>
    </location>
</feature>
<dbReference type="OrthoDB" id="3450280at2"/>
<accession>D9WUX5</accession>
<evidence type="ECO:0000313" key="3">
    <source>
        <dbReference type="Proteomes" id="UP000003963"/>
    </source>
</evidence>
<dbReference type="EMBL" id="GG657754">
    <property type="protein sequence ID" value="EFL28475.1"/>
    <property type="molecule type" value="Genomic_DNA"/>
</dbReference>
<proteinExistence type="predicted"/>
<dbReference type="RefSeq" id="WP_009720273.1">
    <property type="nucleotide sequence ID" value="NZ_GG657754.1"/>
</dbReference>
<evidence type="ECO:0000256" key="1">
    <source>
        <dbReference type="SAM" id="MobiDB-lite"/>
    </source>
</evidence>
<dbReference type="HOGENOM" id="CLU_821149_0_0_11"/>
<dbReference type="Proteomes" id="UP000003963">
    <property type="component" value="Unassembled WGS sequence"/>
</dbReference>
<gene>
    <name evidence="2" type="ORF">SSOG_08189</name>
</gene>
<name>D9WUX5_9ACTN</name>
<sequence length="376" mass="41453">MTEEGENVPAYRTVRVAAPEAPVAAVADVEAWRSREVYPEILSAGGPVFGVVREREQGGWELVSPFSGLAPQDAREGMGCQFRKMAQEAEAAGDRVGLEECMAAAERMDWEVIDEMTVQGSRFRVVRAERFLRSGPQGPEPPRITDLDPAPPGEAHRAPDPTSGFVIDPVTATGVSDGILKLELLSMLPRRGSVPQEVRDDCLRAADTHPGGVLLPPTFMTVERAAGEWRSDCTGTSTTPQGARDTLALEMRVLIPWKLGLEHAERVPYMAAADRLDAERGDELVVQGRLFRIVRVERLVRIGPDGPEGPRPSDWDPQPPVKLHDQQLREQGLLTDDAEDDEGAEDTELELDAHTRKLAELFNEEEARRKARHEGR</sequence>
<organism evidence="2 3">
    <name type="scientific">Streptomyces himastatinicus ATCC 53653</name>
    <dbReference type="NCBI Taxonomy" id="457427"/>
    <lineage>
        <taxon>Bacteria</taxon>
        <taxon>Bacillati</taxon>
        <taxon>Actinomycetota</taxon>
        <taxon>Actinomycetes</taxon>
        <taxon>Kitasatosporales</taxon>
        <taxon>Streptomycetaceae</taxon>
        <taxon>Streptomyces</taxon>
        <taxon>Streptomyces violaceusniger group</taxon>
    </lineage>
</organism>
<evidence type="ECO:0000313" key="2">
    <source>
        <dbReference type="EMBL" id="EFL28475.1"/>
    </source>
</evidence>
<feature type="compositionally biased region" description="Acidic residues" evidence="1">
    <location>
        <begin position="336"/>
        <end position="350"/>
    </location>
</feature>
<dbReference type="AlphaFoldDB" id="D9WUX5"/>
<feature type="region of interest" description="Disordered" evidence="1">
    <location>
        <begin position="302"/>
        <end position="351"/>
    </location>
</feature>
<keyword evidence="3" id="KW-1185">Reference proteome</keyword>